<protein>
    <submittedName>
        <fullName evidence="3">NAD-dependent epimerase/dehydratase family protein</fullName>
    </submittedName>
</protein>
<organism evidence="3">
    <name type="scientific">Rhodothermus marinus</name>
    <name type="common">Rhodothermus obamensis</name>
    <dbReference type="NCBI Taxonomy" id="29549"/>
    <lineage>
        <taxon>Bacteria</taxon>
        <taxon>Pseudomonadati</taxon>
        <taxon>Rhodothermota</taxon>
        <taxon>Rhodothermia</taxon>
        <taxon>Rhodothermales</taxon>
        <taxon>Rhodothermaceae</taxon>
        <taxon>Rhodothermus</taxon>
    </lineage>
</organism>
<dbReference type="EMBL" id="DSGB01000005">
    <property type="protein sequence ID" value="HER96163.1"/>
    <property type="molecule type" value="Genomic_DNA"/>
</dbReference>
<gene>
    <name evidence="3" type="ORF">ENO59_06560</name>
</gene>
<dbReference type="AlphaFoldDB" id="A0A7V2B0S5"/>
<dbReference type="PANTHER" id="PTHR43000">
    <property type="entry name" value="DTDP-D-GLUCOSE 4,6-DEHYDRATASE-RELATED"/>
    <property type="match status" value="1"/>
</dbReference>
<reference evidence="3" key="1">
    <citation type="journal article" date="2020" name="mSystems">
        <title>Genome- and Community-Level Interaction Insights into Carbon Utilization and Element Cycling Functions of Hydrothermarchaeota in Hydrothermal Sediment.</title>
        <authorList>
            <person name="Zhou Z."/>
            <person name="Liu Y."/>
            <person name="Xu W."/>
            <person name="Pan J."/>
            <person name="Luo Z.H."/>
            <person name="Li M."/>
        </authorList>
    </citation>
    <scope>NUCLEOTIDE SEQUENCE [LARGE SCALE GENOMIC DNA]</scope>
    <source>
        <strain evidence="3">SpSt-143</strain>
    </source>
</reference>
<comment type="caution">
    <text evidence="3">The sequence shown here is derived from an EMBL/GenBank/DDBJ whole genome shotgun (WGS) entry which is preliminary data.</text>
</comment>
<sequence length="309" mass="33942">MEKILVTGGAGFIGSHVAEALLKQGHIVHILDNLSSGREENVPEGAVLHRLDVRDAAVFTLFAQERYTVLVHHAAQMDVRRSVADPKFDADVNIMGLLNLMEAGRQNGLRKVIFASTGGAIYGEPDYVPQDEDHPVRPLSPYGITKLASEKYLYFYEQQYGVSYVALRYANVYGPRQNPHGEAGVVAIFTQRMLEGRQPVINGSGEQTRDFVYVGDVVAANLAALAYEGSGVFNIGTGIETSINELFRLIRDLIDPAVPEVHGEAKPGEQQRSVLGYARAQAVLGWRPQVSLREGLQRTVAWFQARVAV</sequence>
<evidence type="ECO:0000259" key="2">
    <source>
        <dbReference type="Pfam" id="PF01370"/>
    </source>
</evidence>
<dbReference type="InterPro" id="IPR001509">
    <property type="entry name" value="Epimerase_deHydtase"/>
</dbReference>
<evidence type="ECO:0000313" key="3">
    <source>
        <dbReference type="EMBL" id="HER96163.1"/>
    </source>
</evidence>
<feature type="domain" description="NAD-dependent epimerase/dehydratase" evidence="2">
    <location>
        <begin position="4"/>
        <end position="236"/>
    </location>
</feature>
<dbReference type="Gene3D" id="3.40.50.720">
    <property type="entry name" value="NAD(P)-binding Rossmann-like Domain"/>
    <property type="match status" value="1"/>
</dbReference>
<dbReference type="InterPro" id="IPR036291">
    <property type="entry name" value="NAD(P)-bd_dom_sf"/>
</dbReference>
<dbReference type="Gene3D" id="3.90.25.10">
    <property type="entry name" value="UDP-galactose 4-epimerase, domain 1"/>
    <property type="match status" value="1"/>
</dbReference>
<dbReference type="SUPFAM" id="SSF51735">
    <property type="entry name" value="NAD(P)-binding Rossmann-fold domains"/>
    <property type="match status" value="1"/>
</dbReference>
<evidence type="ECO:0000256" key="1">
    <source>
        <dbReference type="ARBA" id="ARBA00007637"/>
    </source>
</evidence>
<comment type="similarity">
    <text evidence="1">Belongs to the NAD(P)-dependent epimerase/dehydratase family.</text>
</comment>
<proteinExistence type="inferred from homology"/>
<dbReference type="Pfam" id="PF01370">
    <property type="entry name" value="Epimerase"/>
    <property type="match status" value="1"/>
</dbReference>
<name>A0A7V2B0S5_RHOMR</name>
<accession>A0A7V2B0S5</accession>